<evidence type="ECO:0000313" key="2">
    <source>
        <dbReference type="Proteomes" id="UP001301519"/>
    </source>
</evidence>
<proteinExistence type="predicted"/>
<evidence type="ECO:0000313" key="1">
    <source>
        <dbReference type="EMBL" id="WOZ55784.1"/>
    </source>
</evidence>
<accession>A0AAX4G2S8</accession>
<name>A0AAX4G2S8_9CAUD</name>
<organism evidence="1 2">
    <name type="scientific">Pelagibacter phage HTVC041P</name>
    <dbReference type="NCBI Taxonomy" id="3072833"/>
    <lineage>
        <taxon>Viruses</taxon>
        <taxon>Duplodnaviria</taxon>
        <taxon>Heunggongvirae</taxon>
        <taxon>Uroviricota</taxon>
        <taxon>Caudoviricetes</taxon>
        <taxon>Autographivirales</taxon>
        <taxon>Autographivirales incertae sedis</taxon>
        <taxon>Aequorvirus</taxon>
        <taxon>Aequorvirus HTVC041P</taxon>
    </lineage>
</organism>
<protein>
    <submittedName>
        <fullName evidence="1">Uncharacterized protein</fullName>
    </submittedName>
</protein>
<sequence length="76" mass="8747">MSTKVIYLKSIFKGLKPNKKVTKLIDDAILKSEVLTPSKKKKSVKDSRKFILDNTEDFLGYAVDYALNDKFNETFK</sequence>
<keyword evidence="2" id="KW-1185">Reference proteome</keyword>
<dbReference type="EMBL" id="OR420753">
    <property type="protein sequence ID" value="WOZ55784.1"/>
    <property type="molecule type" value="Genomic_DNA"/>
</dbReference>
<dbReference type="Proteomes" id="UP001301519">
    <property type="component" value="Segment"/>
</dbReference>
<reference evidence="1 2" key="1">
    <citation type="submission" date="2023-08" db="EMBL/GenBank/DDBJ databases">
        <authorList>
            <person name="Du S."/>
            <person name="Wu Z."/>
            <person name="Wu Y."/>
            <person name="Yang M."/>
            <person name="Shao J."/>
            <person name="Liu H."/>
            <person name="Zhao Y."/>
            <person name="Zhang Z."/>
        </authorList>
    </citation>
    <scope>NUCLEOTIDE SEQUENCE [LARGE SCALE GENOMIC DNA]</scope>
</reference>
<gene>
    <name evidence="1" type="ORF">HTVC041P_gp50</name>
</gene>